<dbReference type="Pfam" id="PF03478">
    <property type="entry name" value="Beta-prop_KIB1-4"/>
    <property type="match status" value="1"/>
</dbReference>
<feature type="domain" description="KIB1-4 beta-propeller" evidence="1">
    <location>
        <begin position="2"/>
        <end position="229"/>
    </location>
</feature>
<reference evidence="2 3" key="1">
    <citation type="submission" date="2016-09" db="EMBL/GenBank/DDBJ databases">
        <title>The draft genome of Dichanthelium oligosanthes: A C3 panicoid grass species.</title>
        <authorList>
            <person name="Studer A.J."/>
            <person name="Schnable J.C."/>
            <person name="Brutnell T.P."/>
        </authorList>
    </citation>
    <scope>NUCLEOTIDE SEQUENCE [LARGE SCALE GENOMIC DNA]</scope>
    <source>
        <strain evidence="3">cv. Kellogg 1175</strain>
        <tissue evidence="2">Leaf</tissue>
    </source>
</reference>
<gene>
    <name evidence="2" type="ORF">BAE44_0024452</name>
</gene>
<dbReference type="EMBL" id="LWDX02069713">
    <property type="protein sequence ID" value="OEL14529.1"/>
    <property type="molecule type" value="Genomic_DNA"/>
</dbReference>
<dbReference type="PANTHER" id="PTHR33110">
    <property type="entry name" value="F-BOX/KELCH-REPEAT PROTEIN-RELATED"/>
    <property type="match status" value="1"/>
</dbReference>
<proteinExistence type="predicted"/>
<protein>
    <recommendedName>
        <fullName evidence="1">KIB1-4 beta-propeller domain-containing protein</fullName>
    </recommendedName>
</protein>
<dbReference type="AlphaFoldDB" id="A0A1E5UNS5"/>
<name>A0A1E5UNS5_9POAL</name>
<evidence type="ECO:0000313" key="2">
    <source>
        <dbReference type="EMBL" id="OEL14529.1"/>
    </source>
</evidence>
<dbReference type="Proteomes" id="UP000095767">
    <property type="component" value="Unassembled WGS sequence"/>
</dbReference>
<organism evidence="2 3">
    <name type="scientific">Dichanthelium oligosanthes</name>
    <dbReference type="NCBI Taxonomy" id="888268"/>
    <lineage>
        <taxon>Eukaryota</taxon>
        <taxon>Viridiplantae</taxon>
        <taxon>Streptophyta</taxon>
        <taxon>Embryophyta</taxon>
        <taxon>Tracheophyta</taxon>
        <taxon>Spermatophyta</taxon>
        <taxon>Magnoliopsida</taxon>
        <taxon>Liliopsida</taxon>
        <taxon>Poales</taxon>
        <taxon>Poaceae</taxon>
        <taxon>PACMAD clade</taxon>
        <taxon>Panicoideae</taxon>
        <taxon>Panicodae</taxon>
        <taxon>Paniceae</taxon>
        <taxon>Dichantheliinae</taxon>
        <taxon>Dichanthelium</taxon>
    </lineage>
</organism>
<comment type="caution">
    <text evidence="2">The sequence shown here is derived from an EMBL/GenBank/DDBJ whole genome shotgun (WGS) entry which is preliminary data.</text>
</comment>
<dbReference type="InterPro" id="IPR005174">
    <property type="entry name" value="KIB1-4_b-propeller"/>
</dbReference>
<evidence type="ECO:0000313" key="3">
    <source>
        <dbReference type="Proteomes" id="UP000095767"/>
    </source>
</evidence>
<keyword evidence="3" id="KW-1185">Reference proteome</keyword>
<accession>A0A1E5UNS5</accession>
<dbReference type="PANTHER" id="PTHR33110:SF125">
    <property type="entry name" value="OS05G0570350 PROTEIN"/>
    <property type="match status" value="1"/>
</dbReference>
<sequence>MVIHAAALSSPPDDEDCVRAAIVTSWRGPDPGSVAILPPRRRCVALWRKHWTRAEHIVHPDDDDDTLDVVDILHSHENGGVFLFLTQGEHIRACTPIRLEDNELTANWHTERFRPRRRRFYDQFVRNRYLLDTSETLLMVVRFTPEPNQPTSRFKVIMLDGREEHDADADANFPVDRYAWSWSELDTLGGLLLFIRHGCSRSYQVDQYPGLKSGIYFLDDGEFYNESVYSATAICSFLCFRGTQVPSQQSQLDKQKHSCTGSCLSPCLRKLPEGKRIRISPTASNAFVSNPHFATATPTSSSVLSRLPASHPIPMAALTPPPRSWAGLPSAYLLFLHFRETGRHQLLNVRTGGVRDLPGALDNMLVVAAALSSPLGFSSCVAAAIVAPA</sequence>
<evidence type="ECO:0000259" key="1">
    <source>
        <dbReference type="Pfam" id="PF03478"/>
    </source>
</evidence>